<evidence type="ECO:0000256" key="3">
    <source>
        <dbReference type="ARBA" id="ARBA00022475"/>
    </source>
</evidence>
<sequence>MSREARSCKAVTLRAMHASWKRNTALFLGSQALSLLGSSLVQYALLWQVTLQTRSSVMMTLYIVAGFLPTFLLSPFAGVWADRYERRKLIVLADAMIALVTLALAVVFTLRGTELWLFFLAAAVRSVGTAIQQPAVGALLPQLVPEDQLMRVNGIQSTLLSVNMLGAPALAGFLMSVAPLPVLFYVDVVTAALAIALLTFFVRVEASPRAPAQAGTSQLGEIRDGFRYIRGHSHLVPFFVYMGVILVLITPAAFLTPLQTARSFGGEVWRLTAIEMVFSVGMMLGGAALAVRSSSGNRMRTMIASNLMMGACTVALGVVPLFWVYLAIMGLFGVALPFYNTPATVMLQERVEPAYLGRVFGVMTMLSTALMPLSMLLFGPLAEAVSIERILQVTGVLVLLFGLLAPLHRRLMSFGEPKRTSGESQDSAGLTV</sequence>
<evidence type="ECO:0000256" key="4">
    <source>
        <dbReference type="ARBA" id="ARBA00022692"/>
    </source>
</evidence>
<dbReference type="PANTHER" id="PTHR43266:SF10">
    <property type="entry name" value="BACILYSIN EXPORTER BACE-RELATED"/>
    <property type="match status" value="1"/>
</dbReference>
<dbReference type="GO" id="GO:0005886">
    <property type="term" value="C:plasma membrane"/>
    <property type="evidence" value="ECO:0007669"/>
    <property type="project" value="UniProtKB-SubCell"/>
</dbReference>
<reference evidence="9 10" key="1">
    <citation type="submission" date="2020-04" db="EMBL/GenBank/DDBJ databases">
        <title>Draft genome of Pyxidicoccus fallax type strain.</title>
        <authorList>
            <person name="Whitworth D.E."/>
        </authorList>
    </citation>
    <scope>NUCLEOTIDE SEQUENCE [LARGE SCALE GENOMIC DNA]</scope>
    <source>
        <strain evidence="9 10">DSM 14698</strain>
    </source>
</reference>
<feature type="transmembrane region" description="Helical" evidence="7">
    <location>
        <begin position="312"/>
        <end position="339"/>
    </location>
</feature>
<evidence type="ECO:0000256" key="6">
    <source>
        <dbReference type="ARBA" id="ARBA00023136"/>
    </source>
</evidence>
<dbReference type="Gene3D" id="1.20.1250.20">
    <property type="entry name" value="MFS general substrate transporter like domains"/>
    <property type="match status" value="1"/>
</dbReference>
<evidence type="ECO:0000256" key="7">
    <source>
        <dbReference type="SAM" id="Phobius"/>
    </source>
</evidence>
<feature type="transmembrane region" description="Helical" evidence="7">
    <location>
        <begin position="359"/>
        <end position="378"/>
    </location>
</feature>
<name>A0A848LX88_9BACT</name>
<accession>A0A848LX88</accession>
<keyword evidence="4 7" id="KW-0812">Transmembrane</keyword>
<dbReference type="Proteomes" id="UP000518300">
    <property type="component" value="Unassembled WGS sequence"/>
</dbReference>
<dbReference type="InterPro" id="IPR020846">
    <property type="entry name" value="MFS_dom"/>
</dbReference>
<feature type="transmembrane region" description="Helical" evidence="7">
    <location>
        <begin position="390"/>
        <end position="408"/>
    </location>
</feature>
<dbReference type="Pfam" id="PF07690">
    <property type="entry name" value="MFS_1"/>
    <property type="match status" value="1"/>
</dbReference>
<proteinExistence type="predicted"/>
<dbReference type="AlphaFoldDB" id="A0A848LX88"/>
<feature type="domain" description="Major facilitator superfamily (MFS) profile" evidence="8">
    <location>
        <begin position="18"/>
        <end position="410"/>
    </location>
</feature>
<dbReference type="GO" id="GO:0022857">
    <property type="term" value="F:transmembrane transporter activity"/>
    <property type="evidence" value="ECO:0007669"/>
    <property type="project" value="InterPro"/>
</dbReference>
<keyword evidence="3" id="KW-1003">Cell membrane</keyword>
<evidence type="ECO:0000313" key="9">
    <source>
        <dbReference type="EMBL" id="NMO22162.1"/>
    </source>
</evidence>
<feature type="transmembrane region" description="Helical" evidence="7">
    <location>
        <begin position="235"/>
        <end position="256"/>
    </location>
</feature>
<protein>
    <submittedName>
        <fullName evidence="9">MFS transporter</fullName>
    </submittedName>
</protein>
<keyword evidence="5 7" id="KW-1133">Transmembrane helix</keyword>
<dbReference type="InterPro" id="IPR036259">
    <property type="entry name" value="MFS_trans_sf"/>
</dbReference>
<evidence type="ECO:0000256" key="5">
    <source>
        <dbReference type="ARBA" id="ARBA00022989"/>
    </source>
</evidence>
<evidence type="ECO:0000259" key="8">
    <source>
        <dbReference type="PROSITE" id="PS50850"/>
    </source>
</evidence>
<evidence type="ECO:0000256" key="1">
    <source>
        <dbReference type="ARBA" id="ARBA00004651"/>
    </source>
</evidence>
<organism evidence="9 10">
    <name type="scientific">Pyxidicoccus fallax</name>
    <dbReference type="NCBI Taxonomy" id="394095"/>
    <lineage>
        <taxon>Bacteria</taxon>
        <taxon>Pseudomonadati</taxon>
        <taxon>Myxococcota</taxon>
        <taxon>Myxococcia</taxon>
        <taxon>Myxococcales</taxon>
        <taxon>Cystobacterineae</taxon>
        <taxon>Myxococcaceae</taxon>
        <taxon>Pyxidicoccus</taxon>
    </lineage>
</organism>
<dbReference type="PROSITE" id="PS50850">
    <property type="entry name" value="MFS"/>
    <property type="match status" value="1"/>
</dbReference>
<dbReference type="InterPro" id="IPR011701">
    <property type="entry name" value="MFS"/>
</dbReference>
<feature type="transmembrane region" description="Helical" evidence="7">
    <location>
        <begin position="182"/>
        <end position="202"/>
    </location>
</feature>
<feature type="transmembrane region" description="Helical" evidence="7">
    <location>
        <begin position="57"/>
        <end position="77"/>
    </location>
</feature>
<dbReference type="EMBL" id="JABBJJ010000390">
    <property type="protein sequence ID" value="NMO22162.1"/>
    <property type="molecule type" value="Genomic_DNA"/>
</dbReference>
<dbReference type="PANTHER" id="PTHR43266">
    <property type="entry name" value="MACROLIDE-EFFLUX PROTEIN"/>
    <property type="match status" value="1"/>
</dbReference>
<dbReference type="SUPFAM" id="SSF103473">
    <property type="entry name" value="MFS general substrate transporter"/>
    <property type="match status" value="1"/>
</dbReference>
<keyword evidence="2" id="KW-0813">Transport</keyword>
<dbReference type="CDD" id="cd06173">
    <property type="entry name" value="MFS_MefA_like"/>
    <property type="match status" value="1"/>
</dbReference>
<keyword evidence="10" id="KW-1185">Reference proteome</keyword>
<evidence type="ECO:0000313" key="10">
    <source>
        <dbReference type="Proteomes" id="UP000518300"/>
    </source>
</evidence>
<feature type="transmembrane region" description="Helical" evidence="7">
    <location>
        <begin position="268"/>
        <end position="291"/>
    </location>
</feature>
<gene>
    <name evidence="9" type="ORF">HG543_45990</name>
</gene>
<keyword evidence="6 7" id="KW-0472">Membrane</keyword>
<evidence type="ECO:0000256" key="2">
    <source>
        <dbReference type="ARBA" id="ARBA00022448"/>
    </source>
</evidence>
<comment type="caution">
    <text evidence="9">The sequence shown here is derived from an EMBL/GenBank/DDBJ whole genome shotgun (WGS) entry which is preliminary data.</text>
</comment>
<feature type="transmembrane region" description="Helical" evidence="7">
    <location>
        <begin position="89"/>
        <end position="110"/>
    </location>
</feature>
<comment type="subcellular location">
    <subcellularLocation>
        <location evidence="1">Cell membrane</location>
        <topology evidence="1">Multi-pass membrane protein</topology>
    </subcellularLocation>
</comment>